<keyword evidence="3" id="KW-1185">Reference proteome</keyword>
<name>A0A5N5GHQ8_9ROSA</name>
<reference evidence="2 3" key="3">
    <citation type="submission" date="2019-11" db="EMBL/GenBank/DDBJ databases">
        <title>A de novo genome assembly of a pear dwarfing rootstock.</title>
        <authorList>
            <person name="Wang F."/>
            <person name="Wang J."/>
            <person name="Li S."/>
            <person name="Zhang Y."/>
            <person name="Fang M."/>
            <person name="Ma L."/>
            <person name="Zhao Y."/>
            <person name="Jiang S."/>
        </authorList>
    </citation>
    <scope>NUCLEOTIDE SEQUENCE [LARGE SCALE GENOMIC DNA]</scope>
    <source>
        <strain evidence="2">S2</strain>
        <tissue evidence="2">Leaf</tissue>
    </source>
</reference>
<reference evidence="3" key="2">
    <citation type="submission" date="2019-10" db="EMBL/GenBank/DDBJ databases">
        <title>A de novo genome assembly of a pear dwarfing rootstock.</title>
        <authorList>
            <person name="Wang F."/>
            <person name="Wang J."/>
            <person name="Li S."/>
            <person name="Zhang Y."/>
            <person name="Fang M."/>
            <person name="Ma L."/>
            <person name="Zhao Y."/>
            <person name="Jiang S."/>
        </authorList>
    </citation>
    <scope>NUCLEOTIDE SEQUENCE [LARGE SCALE GENOMIC DNA]</scope>
</reference>
<evidence type="ECO:0000256" key="1">
    <source>
        <dbReference type="SAM" id="MobiDB-lite"/>
    </source>
</evidence>
<proteinExistence type="predicted"/>
<evidence type="ECO:0000313" key="2">
    <source>
        <dbReference type="EMBL" id="KAB2613082.1"/>
    </source>
</evidence>
<feature type="region of interest" description="Disordered" evidence="1">
    <location>
        <begin position="25"/>
        <end position="64"/>
    </location>
</feature>
<dbReference type="AlphaFoldDB" id="A0A5N5GHQ8"/>
<feature type="compositionally biased region" description="Gly residues" evidence="1">
    <location>
        <begin position="38"/>
        <end position="51"/>
    </location>
</feature>
<dbReference type="Proteomes" id="UP000327157">
    <property type="component" value="Chromosome 9"/>
</dbReference>
<accession>A0A5N5GHQ8</accession>
<organism evidence="2 3">
    <name type="scientific">Pyrus ussuriensis x Pyrus communis</name>
    <dbReference type="NCBI Taxonomy" id="2448454"/>
    <lineage>
        <taxon>Eukaryota</taxon>
        <taxon>Viridiplantae</taxon>
        <taxon>Streptophyta</taxon>
        <taxon>Embryophyta</taxon>
        <taxon>Tracheophyta</taxon>
        <taxon>Spermatophyta</taxon>
        <taxon>Magnoliopsida</taxon>
        <taxon>eudicotyledons</taxon>
        <taxon>Gunneridae</taxon>
        <taxon>Pentapetalae</taxon>
        <taxon>rosids</taxon>
        <taxon>fabids</taxon>
        <taxon>Rosales</taxon>
        <taxon>Rosaceae</taxon>
        <taxon>Amygdaloideae</taxon>
        <taxon>Maleae</taxon>
        <taxon>Pyrus</taxon>
    </lineage>
</organism>
<gene>
    <name evidence="2" type="ORF">D8674_035398</name>
</gene>
<protein>
    <submittedName>
        <fullName evidence="2">Uncharacterized protein</fullName>
    </submittedName>
</protein>
<sequence>MATASVCVEKFHECEVDSWRRGLANGGDDAHWNDSGGDDGVNVGGGGGGGDGHNKVMRRHGDGS</sequence>
<evidence type="ECO:0000313" key="3">
    <source>
        <dbReference type="Proteomes" id="UP000327157"/>
    </source>
</evidence>
<reference evidence="2 3" key="1">
    <citation type="submission" date="2019-09" db="EMBL/GenBank/DDBJ databases">
        <authorList>
            <person name="Ou C."/>
        </authorList>
    </citation>
    <scope>NUCLEOTIDE SEQUENCE [LARGE SCALE GENOMIC DNA]</scope>
    <source>
        <strain evidence="2">S2</strain>
        <tissue evidence="2">Leaf</tissue>
    </source>
</reference>
<dbReference type="EMBL" id="SMOL01000458">
    <property type="protein sequence ID" value="KAB2613082.1"/>
    <property type="molecule type" value="Genomic_DNA"/>
</dbReference>
<comment type="caution">
    <text evidence="2">The sequence shown here is derived from an EMBL/GenBank/DDBJ whole genome shotgun (WGS) entry which is preliminary data.</text>
</comment>